<dbReference type="RefSeq" id="WP_073237872.1">
    <property type="nucleotide sequence ID" value="NZ_FQUY01000008.1"/>
</dbReference>
<dbReference type="OrthoDB" id="514402at2"/>
<gene>
    <name evidence="1" type="ORF">SAMN02745133_01423</name>
</gene>
<evidence type="ECO:0000313" key="1">
    <source>
        <dbReference type="EMBL" id="SHE91826.1"/>
    </source>
</evidence>
<dbReference type="AlphaFoldDB" id="A0A1M4XEV3"/>
<dbReference type="STRING" id="1121429.SAMN02745133_01423"/>
<accession>A0A1M4XEV3</accession>
<reference evidence="2" key="1">
    <citation type="submission" date="2016-11" db="EMBL/GenBank/DDBJ databases">
        <authorList>
            <person name="Varghese N."/>
            <person name="Submissions S."/>
        </authorList>
    </citation>
    <scope>NUCLEOTIDE SEQUENCE [LARGE SCALE GENOMIC DNA]</scope>
    <source>
        <strain evidence="2">DSM 12395</strain>
    </source>
</reference>
<evidence type="ECO:0000313" key="2">
    <source>
        <dbReference type="Proteomes" id="UP000184148"/>
    </source>
</evidence>
<dbReference type="Proteomes" id="UP000184148">
    <property type="component" value="Unassembled WGS sequence"/>
</dbReference>
<protein>
    <submittedName>
        <fullName evidence="1">Uncharacterized membrane protein</fullName>
    </submittedName>
</protein>
<sequence length="159" mass="16264">MKTITGFFSSREQAEKAISELRRQGFDREISAVARGEEKRPEDPMITNFTGGDGITDGAAGGAAIGGLAGLVLGAGALTIPGFGPLIAAGPIAAMLSGAATGGIVGGLADYGIPAEKGREFEERIRRGKMLVSVKADDGRAEQAARALRQAGGENVEIH</sequence>
<dbReference type="InterPro" id="IPR052948">
    <property type="entry name" value="Low_temp-induced_all0457"/>
</dbReference>
<keyword evidence="2" id="KW-1185">Reference proteome</keyword>
<organism evidence="1 2">
    <name type="scientific">Desulforamulus putei DSM 12395</name>
    <dbReference type="NCBI Taxonomy" id="1121429"/>
    <lineage>
        <taxon>Bacteria</taxon>
        <taxon>Bacillati</taxon>
        <taxon>Bacillota</taxon>
        <taxon>Clostridia</taxon>
        <taxon>Eubacteriales</taxon>
        <taxon>Peptococcaceae</taxon>
        <taxon>Desulforamulus</taxon>
    </lineage>
</organism>
<proteinExistence type="predicted"/>
<dbReference type="EMBL" id="FQUY01000008">
    <property type="protein sequence ID" value="SHE91826.1"/>
    <property type="molecule type" value="Genomic_DNA"/>
</dbReference>
<dbReference type="PANTHER" id="PTHR36109:SF2">
    <property type="entry name" value="MEMBRANE PROTEIN"/>
    <property type="match status" value="1"/>
</dbReference>
<name>A0A1M4XEV3_9FIRM</name>
<dbReference type="PANTHER" id="PTHR36109">
    <property type="entry name" value="MEMBRANE PROTEIN-RELATED"/>
    <property type="match status" value="1"/>
</dbReference>